<organism evidence="1 2">
    <name type="scientific">Parasponia andersonii</name>
    <name type="common">Sponia andersonii</name>
    <dbReference type="NCBI Taxonomy" id="3476"/>
    <lineage>
        <taxon>Eukaryota</taxon>
        <taxon>Viridiplantae</taxon>
        <taxon>Streptophyta</taxon>
        <taxon>Embryophyta</taxon>
        <taxon>Tracheophyta</taxon>
        <taxon>Spermatophyta</taxon>
        <taxon>Magnoliopsida</taxon>
        <taxon>eudicotyledons</taxon>
        <taxon>Gunneridae</taxon>
        <taxon>Pentapetalae</taxon>
        <taxon>rosids</taxon>
        <taxon>fabids</taxon>
        <taxon>Rosales</taxon>
        <taxon>Cannabaceae</taxon>
        <taxon>Parasponia</taxon>
    </lineage>
</organism>
<sequence length="115" mass="12738">MYEPIISRSGANTGFGRGFCIEAAGLTFSNEKGNLPTCGTDKYCIWQFNFHEFKKSEDKHVPDSIELLERSGIDFEKCGEKGVKASRFSELFTSSGVVMNDEVHCITFHGGMDLG</sequence>
<protein>
    <submittedName>
        <fullName evidence="1">Ribonuclease H-like domain containing protein</fullName>
    </submittedName>
</protein>
<dbReference type="STRING" id="3476.A0A2P5AVQ9"/>
<dbReference type="InterPro" id="IPR012337">
    <property type="entry name" value="RNaseH-like_sf"/>
</dbReference>
<reference evidence="2" key="1">
    <citation type="submission" date="2016-06" db="EMBL/GenBank/DDBJ databases">
        <title>Parallel loss of symbiosis genes in relatives of nitrogen-fixing non-legume Parasponia.</title>
        <authorList>
            <person name="Van Velzen R."/>
            <person name="Holmer R."/>
            <person name="Bu F."/>
            <person name="Rutten L."/>
            <person name="Van Zeijl A."/>
            <person name="Liu W."/>
            <person name="Santuari L."/>
            <person name="Cao Q."/>
            <person name="Sharma T."/>
            <person name="Shen D."/>
            <person name="Roswanjaya Y."/>
            <person name="Wardhani T."/>
            <person name="Kalhor M.S."/>
            <person name="Jansen J."/>
            <person name="Van den Hoogen J."/>
            <person name="Gungor B."/>
            <person name="Hartog M."/>
            <person name="Hontelez J."/>
            <person name="Verver J."/>
            <person name="Yang W.-C."/>
            <person name="Schijlen E."/>
            <person name="Repin R."/>
            <person name="Schilthuizen M."/>
            <person name="Schranz E."/>
            <person name="Heidstra R."/>
            <person name="Miyata K."/>
            <person name="Fedorova E."/>
            <person name="Kohlen W."/>
            <person name="Bisseling T."/>
            <person name="Smit S."/>
            <person name="Geurts R."/>
        </authorList>
    </citation>
    <scope>NUCLEOTIDE SEQUENCE [LARGE SCALE GENOMIC DNA]</scope>
    <source>
        <strain evidence="2">cv. WU1-14</strain>
    </source>
</reference>
<dbReference type="GO" id="GO:0030014">
    <property type="term" value="C:CCR4-NOT complex"/>
    <property type="evidence" value="ECO:0007669"/>
    <property type="project" value="InterPro"/>
</dbReference>
<dbReference type="OrthoDB" id="981779at2759"/>
<evidence type="ECO:0000313" key="2">
    <source>
        <dbReference type="Proteomes" id="UP000237105"/>
    </source>
</evidence>
<dbReference type="GO" id="GO:0004535">
    <property type="term" value="F:poly(A)-specific ribonuclease activity"/>
    <property type="evidence" value="ECO:0007669"/>
    <property type="project" value="InterPro"/>
</dbReference>
<proteinExistence type="predicted"/>
<accession>A0A2P5AVQ9</accession>
<dbReference type="GO" id="GO:0003676">
    <property type="term" value="F:nucleic acid binding"/>
    <property type="evidence" value="ECO:0007669"/>
    <property type="project" value="InterPro"/>
</dbReference>
<evidence type="ECO:0000313" key="1">
    <source>
        <dbReference type="EMBL" id="PON40626.1"/>
    </source>
</evidence>
<dbReference type="Gene3D" id="3.30.420.10">
    <property type="entry name" value="Ribonuclease H-like superfamily/Ribonuclease H"/>
    <property type="match status" value="1"/>
</dbReference>
<dbReference type="EMBL" id="JXTB01000434">
    <property type="protein sequence ID" value="PON40626.1"/>
    <property type="molecule type" value="Genomic_DNA"/>
</dbReference>
<keyword evidence="2" id="KW-1185">Reference proteome</keyword>
<gene>
    <name evidence="1" type="ORF">PanWU01x14_295310</name>
</gene>
<name>A0A2P5AVQ9_PARAD</name>
<dbReference type="AlphaFoldDB" id="A0A2P5AVQ9"/>
<dbReference type="SUPFAM" id="SSF53098">
    <property type="entry name" value="Ribonuclease H-like"/>
    <property type="match status" value="1"/>
</dbReference>
<dbReference type="Proteomes" id="UP000237105">
    <property type="component" value="Unassembled WGS sequence"/>
</dbReference>
<comment type="caution">
    <text evidence="1">The sequence shown here is derived from an EMBL/GenBank/DDBJ whole genome shotgun (WGS) entry which is preliminary data.</text>
</comment>
<dbReference type="InterPro" id="IPR036397">
    <property type="entry name" value="RNaseH_sf"/>
</dbReference>
<dbReference type="InterPro" id="IPR039637">
    <property type="entry name" value="CNOT7/CNOT8/Pop2"/>
</dbReference>
<dbReference type="PANTHER" id="PTHR10797">
    <property type="entry name" value="CCR4-NOT TRANSCRIPTION COMPLEX SUBUNIT"/>
    <property type="match status" value="1"/>
</dbReference>